<evidence type="ECO:0000256" key="3">
    <source>
        <dbReference type="ARBA" id="ARBA00022692"/>
    </source>
</evidence>
<dbReference type="OrthoDB" id="7992784at2"/>
<evidence type="ECO:0000313" key="7">
    <source>
        <dbReference type="EMBL" id="MBB3676548.1"/>
    </source>
</evidence>
<accession>A0A323VAK2</accession>
<comment type="caution">
    <text evidence="8">The sequence shown here is derived from an EMBL/GenBank/DDBJ whole genome shotgun (WGS) entry which is preliminary data.</text>
</comment>
<dbReference type="RefSeq" id="WP_110552444.1">
    <property type="nucleotide sequence ID" value="NZ_JACIBU010000001.1"/>
</dbReference>
<dbReference type="AlphaFoldDB" id="A0A323VAK2"/>
<evidence type="ECO:0000256" key="5">
    <source>
        <dbReference type="ARBA" id="ARBA00023136"/>
    </source>
</evidence>
<dbReference type="GO" id="GO:0005886">
    <property type="term" value="C:plasma membrane"/>
    <property type="evidence" value="ECO:0007669"/>
    <property type="project" value="UniProtKB-SubCell"/>
</dbReference>
<comment type="subcellular location">
    <subcellularLocation>
        <location evidence="1">Cell membrane</location>
        <topology evidence="1">Multi-pass membrane protein</topology>
    </subcellularLocation>
</comment>
<gene>
    <name evidence="8" type="ORF">DMO24_11680</name>
    <name evidence="7" type="ORF">FHX36_002283</name>
</gene>
<name>A0A323VAK2_9ACTN</name>
<keyword evidence="9" id="KW-1185">Reference proteome</keyword>
<evidence type="ECO:0000313" key="9">
    <source>
        <dbReference type="Proteomes" id="UP000247602"/>
    </source>
</evidence>
<reference evidence="8 9" key="1">
    <citation type="submission" date="2018-06" db="EMBL/GenBank/DDBJ databases">
        <title>Draft genome sequence of Modestobacter versicolor CP153-2.</title>
        <authorList>
            <person name="Gundlapally S.R."/>
        </authorList>
    </citation>
    <scope>NUCLEOTIDE SEQUENCE [LARGE SCALE GENOMIC DNA]</scope>
    <source>
        <strain evidence="8 9">CP153-2</strain>
    </source>
</reference>
<reference evidence="7 10" key="2">
    <citation type="submission" date="2020-08" db="EMBL/GenBank/DDBJ databases">
        <title>Sequencing the genomes of 1000 actinobacteria strains.</title>
        <authorList>
            <person name="Klenk H.-P."/>
        </authorList>
    </citation>
    <scope>NUCLEOTIDE SEQUENCE [LARGE SCALE GENOMIC DNA]</scope>
    <source>
        <strain evidence="7 10">DSM 16678</strain>
    </source>
</reference>
<dbReference type="Proteomes" id="UP000247602">
    <property type="component" value="Unassembled WGS sequence"/>
</dbReference>
<evidence type="ECO:0000313" key="10">
    <source>
        <dbReference type="Proteomes" id="UP000580718"/>
    </source>
</evidence>
<sequence>MATERSTRDPEKREPPRPLGRFGTRALELAENVVYAGIAVFLVVSALLLLGVAAKTSWGLIGDFSTTPVLEVLDVLLLVFIVVELLFAVRTTVERRELVAEPFLLVGIIASIKEIVVLSVEAAGVIGKGAEFDDRITEIAVLGVLVVLLGGTAWALRVKEREPDEGS</sequence>
<dbReference type="EMBL" id="QKNV01000109">
    <property type="protein sequence ID" value="PZA21180.1"/>
    <property type="molecule type" value="Genomic_DNA"/>
</dbReference>
<keyword evidence="2" id="KW-1003">Cell membrane</keyword>
<evidence type="ECO:0000313" key="8">
    <source>
        <dbReference type="EMBL" id="PZA21180.1"/>
    </source>
</evidence>
<dbReference type="EMBL" id="JACIBU010000001">
    <property type="protein sequence ID" value="MBB3676548.1"/>
    <property type="molecule type" value="Genomic_DNA"/>
</dbReference>
<evidence type="ECO:0000256" key="4">
    <source>
        <dbReference type="ARBA" id="ARBA00022989"/>
    </source>
</evidence>
<organism evidence="8 9">
    <name type="scientific">Modestobacter versicolor</name>
    <dbReference type="NCBI Taxonomy" id="429133"/>
    <lineage>
        <taxon>Bacteria</taxon>
        <taxon>Bacillati</taxon>
        <taxon>Actinomycetota</taxon>
        <taxon>Actinomycetes</taxon>
        <taxon>Geodermatophilales</taxon>
        <taxon>Geodermatophilaceae</taxon>
        <taxon>Modestobacter</taxon>
    </lineage>
</organism>
<feature type="transmembrane region" description="Helical" evidence="6">
    <location>
        <begin position="33"/>
        <end position="52"/>
    </location>
</feature>
<protein>
    <submittedName>
        <fullName evidence="7">Uncharacterized membrane protein (DUF373 family)</fullName>
    </submittedName>
</protein>
<keyword evidence="3 6" id="KW-0812">Transmembrane</keyword>
<evidence type="ECO:0000256" key="6">
    <source>
        <dbReference type="SAM" id="Phobius"/>
    </source>
</evidence>
<evidence type="ECO:0000256" key="2">
    <source>
        <dbReference type="ARBA" id="ARBA00022475"/>
    </source>
</evidence>
<evidence type="ECO:0000256" key="1">
    <source>
        <dbReference type="ARBA" id="ARBA00004651"/>
    </source>
</evidence>
<feature type="transmembrane region" description="Helical" evidence="6">
    <location>
        <begin position="103"/>
        <end position="127"/>
    </location>
</feature>
<dbReference type="Proteomes" id="UP000580718">
    <property type="component" value="Unassembled WGS sequence"/>
</dbReference>
<dbReference type="Pfam" id="PF06146">
    <property type="entry name" value="PsiE"/>
    <property type="match status" value="1"/>
</dbReference>
<keyword evidence="5 6" id="KW-0472">Membrane</keyword>
<dbReference type="InterPro" id="IPR020948">
    <property type="entry name" value="P_starv_induced_PsiE-like"/>
</dbReference>
<keyword evidence="4 6" id="KW-1133">Transmembrane helix</keyword>
<proteinExistence type="predicted"/>
<feature type="transmembrane region" description="Helical" evidence="6">
    <location>
        <begin position="72"/>
        <end position="91"/>
    </location>
</feature>
<feature type="transmembrane region" description="Helical" evidence="6">
    <location>
        <begin position="139"/>
        <end position="156"/>
    </location>
</feature>